<keyword evidence="2" id="KW-0449">Lipoprotein</keyword>
<dbReference type="Proteomes" id="UP001199916">
    <property type="component" value="Unassembled WGS sequence"/>
</dbReference>
<evidence type="ECO:0000313" key="3">
    <source>
        <dbReference type="Proteomes" id="UP001199916"/>
    </source>
</evidence>
<dbReference type="PROSITE" id="PS51257">
    <property type="entry name" value="PROKAR_LIPOPROTEIN"/>
    <property type="match status" value="1"/>
</dbReference>
<name>A0ABS8YG70_9BACL</name>
<sequence>MQRPLFRPSLTAAILLINITLLLYGCSAQEGSMPPTSTEPSYAKHNGTDSHSATKKKDKKNEQTVIASPKENSSEGEGSVAEQTFDRTQPKLKGISLKSTDKDIRTLWGEPDNHFVMDEIDPIDVLEYGGFSFGCHQSGDVVFVEVSGEGQSTGIKGLKIGDNEDQAERTLGKPDHDTNYVWSYEIKSALLRLDMDPKTNKIQSVKLFPNNNV</sequence>
<accession>A0ABS8YG70</accession>
<evidence type="ECO:0000313" key="2">
    <source>
        <dbReference type="EMBL" id="MCE5170983.1"/>
    </source>
</evidence>
<protein>
    <submittedName>
        <fullName evidence="2">DNA uptake lipoprotein</fullName>
    </submittedName>
</protein>
<proteinExistence type="predicted"/>
<dbReference type="EMBL" id="JAJNBZ010000014">
    <property type="protein sequence ID" value="MCE5170983.1"/>
    <property type="molecule type" value="Genomic_DNA"/>
</dbReference>
<reference evidence="2 3" key="1">
    <citation type="submission" date="2021-11" db="EMBL/GenBank/DDBJ databases">
        <title>Draft genome sequence of Paenibacillus profundus YoMME, a new Gram-positive bacteria with exoelectrogenic properties.</title>
        <authorList>
            <person name="Hubenova Y."/>
            <person name="Hubenova E."/>
            <person name="Manasiev Y."/>
            <person name="Peykov S."/>
            <person name="Mitov M."/>
        </authorList>
    </citation>
    <scope>NUCLEOTIDE SEQUENCE [LARGE SCALE GENOMIC DNA]</scope>
    <source>
        <strain evidence="2 3">YoMME</strain>
    </source>
</reference>
<comment type="caution">
    <text evidence="2">The sequence shown here is derived from an EMBL/GenBank/DDBJ whole genome shotgun (WGS) entry which is preliminary data.</text>
</comment>
<feature type="region of interest" description="Disordered" evidence="1">
    <location>
        <begin position="31"/>
        <end position="88"/>
    </location>
</feature>
<keyword evidence="3" id="KW-1185">Reference proteome</keyword>
<dbReference type="RefSeq" id="WP_233697586.1">
    <property type="nucleotide sequence ID" value="NZ_JAJNBZ010000014.1"/>
</dbReference>
<evidence type="ECO:0000256" key="1">
    <source>
        <dbReference type="SAM" id="MobiDB-lite"/>
    </source>
</evidence>
<gene>
    <name evidence="2" type="ORF">LQV63_16910</name>
</gene>
<organism evidence="2 3">
    <name type="scientific">Paenibacillus profundus</name>
    <dbReference type="NCBI Taxonomy" id="1173085"/>
    <lineage>
        <taxon>Bacteria</taxon>
        <taxon>Bacillati</taxon>
        <taxon>Bacillota</taxon>
        <taxon>Bacilli</taxon>
        <taxon>Bacillales</taxon>
        <taxon>Paenibacillaceae</taxon>
        <taxon>Paenibacillus</taxon>
    </lineage>
</organism>